<evidence type="ECO:0000256" key="10">
    <source>
        <dbReference type="ARBA" id="ARBA00032057"/>
    </source>
</evidence>
<dbReference type="RefSeq" id="WP_179463133.1">
    <property type="nucleotide sequence ID" value="NZ_JACBZX010000001.1"/>
</dbReference>
<name>A0A852X5W5_9MICO</name>
<comment type="catalytic activity">
    <reaction evidence="12 14">
        <text>hydrolysis of (1-&gt;4)-alpha-D-glucosidic linkage in 4-alpha-D-[(1-&gt;4)-alpha-D-glucanosyl]n trehalose to yield trehalose and (1-&gt;4)-alpha-D-glucan.</text>
        <dbReference type="EC" id="3.2.1.141"/>
    </reaction>
</comment>
<dbReference type="EMBL" id="JACBZX010000001">
    <property type="protein sequence ID" value="NYG37827.1"/>
    <property type="molecule type" value="Genomic_DNA"/>
</dbReference>
<dbReference type="SUPFAM" id="SSF81296">
    <property type="entry name" value="E set domains"/>
    <property type="match status" value="1"/>
</dbReference>
<evidence type="ECO:0000256" key="18">
    <source>
        <dbReference type="SAM" id="MobiDB-lite"/>
    </source>
</evidence>
<feature type="domain" description="Glycosyl hydrolase family 13 catalytic" evidence="19">
    <location>
        <begin position="110"/>
        <end position="458"/>
    </location>
</feature>
<evidence type="ECO:0000256" key="4">
    <source>
        <dbReference type="ARBA" id="ARBA00012268"/>
    </source>
</evidence>
<proteinExistence type="inferred from homology"/>
<evidence type="ECO:0000313" key="20">
    <source>
        <dbReference type="EMBL" id="NYG37827.1"/>
    </source>
</evidence>
<feature type="binding site" evidence="16">
    <location>
        <begin position="390"/>
        <end position="395"/>
    </location>
    <ligand>
        <name>substrate</name>
    </ligand>
</feature>
<protein>
    <recommendedName>
        <fullName evidence="5 13">Malto-oligosyltrehalose trehalohydrolase</fullName>
        <shortName evidence="14">MTHase</shortName>
        <ecNumber evidence="4 13">3.2.1.141</ecNumber>
    </recommendedName>
    <alternativeName>
        <fullName evidence="11 14">4-alpha-D-((1-&gt;4)-alpha-D-glucano)trehalose trehalohydrolase</fullName>
    </alternativeName>
    <alternativeName>
        <fullName evidence="10 14">Maltooligosyl trehalose trehalohydrolase</fullName>
    </alternativeName>
</protein>
<dbReference type="PIRSF" id="PIRSF006337">
    <property type="entry name" value="Trehalose_TreZ"/>
    <property type="match status" value="1"/>
</dbReference>
<dbReference type="InterPro" id="IPR013783">
    <property type="entry name" value="Ig-like_fold"/>
</dbReference>
<dbReference type="Gene3D" id="3.20.20.80">
    <property type="entry name" value="Glycosidases"/>
    <property type="match status" value="1"/>
</dbReference>
<evidence type="ECO:0000313" key="21">
    <source>
        <dbReference type="Proteomes" id="UP000592181"/>
    </source>
</evidence>
<organism evidence="20 21">
    <name type="scientific">Janibacter alkaliphilus</name>
    <dbReference type="NCBI Taxonomy" id="1069963"/>
    <lineage>
        <taxon>Bacteria</taxon>
        <taxon>Bacillati</taxon>
        <taxon>Actinomycetota</taxon>
        <taxon>Actinomycetes</taxon>
        <taxon>Micrococcales</taxon>
        <taxon>Intrasporangiaceae</taxon>
        <taxon>Janibacter</taxon>
    </lineage>
</organism>
<dbReference type="GO" id="GO:0033942">
    <property type="term" value="F:4-alpha-D-(1-&gt;4)-alpha-D-glucanotrehalose trehalohydrolase activity"/>
    <property type="evidence" value="ECO:0007669"/>
    <property type="project" value="UniProtKB-EC"/>
</dbReference>
<dbReference type="UniPathway" id="UPA00299"/>
<evidence type="ECO:0000256" key="13">
    <source>
        <dbReference type="NCBIfam" id="TIGR02402"/>
    </source>
</evidence>
<reference evidence="20 21" key="1">
    <citation type="submission" date="2020-07" db="EMBL/GenBank/DDBJ databases">
        <title>Sequencing the genomes of 1000 actinobacteria strains.</title>
        <authorList>
            <person name="Klenk H.-P."/>
        </authorList>
    </citation>
    <scope>NUCLEOTIDE SEQUENCE [LARGE SCALE GENOMIC DNA]</scope>
    <source>
        <strain evidence="20 21">DSM 24723</strain>
    </source>
</reference>
<comment type="pathway">
    <text evidence="2 14">Glycan biosynthesis; trehalose biosynthesis.</text>
</comment>
<feature type="binding site" evidence="16">
    <location>
        <begin position="254"/>
        <end position="259"/>
    </location>
    <ligand>
        <name>substrate</name>
    </ligand>
</feature>
<dbReference type="InterPro" id="IPR017853">
    <property type="entry name" value="GH"/>
</dbReference>
<keyword evidence="7 14" id="KW-0378">Hydrolase</keyword>
<evidence type="ECO:0000256" key="12">
    <source>
        <dbReference type="ARBA" id="ARBA00034013"/>
    </source>
</evidence>
<feature type="binding site" evidence="16">
    <location>
        <begin position="321"/>
        <end position="325"/>
    </location>
    <ligand>
        <name>substrate</name>
    </ligand>
</feature>
<dbReference type="GO" id="GO:0005737">
    <property type="term" value="C:cytoplasm"/>
    <property type="evidence" value="ECO:0007669"/>
    <property type="project" value="UniProtKB-SubCell"/>
</dbReference>
<feature type="active site" description="Nucleophile" evidence="15">
    <location>
        <position position="256"/>
    </location>
</feature>
<dbReference type="CDD" id="cd02853">
    <property type="entry name" value="E_set_MTHase_like_N"/>
    <property type="match status" value="1"/>
</dbReference>
<feature type="active site" description="Proton donor" evidence="15">
    <location>
        <position position="293"/>
    </location>
</feature>
<dbReference type="EC" id="3.2.1.141" evidence="4 13"/>
<dbReference type="NCBIfam" id="TIGR02402">
    <property type="entry name" value="trehalose_TreZ"/>
    <property type="match status" value="1"/>
</dbReference>
<dbReference type="InterPro" id="IPR006047">
    <property type="entry name" value="GH13_cat_dom"/>
</dbReference>
<comment type="similarity">
    <text evidence="3 14">Belongs to the glycosyl hydrolase 13 family.</text>
</comment>
<evidence type="ECO:0000256" key="3">
    <source>
        <dbReference type="ARBA" id="ARBA00008061"/>
    </source>
</evidence>
<keyword evidence="8" id="KW-0119">Carbohydrate metabolism</keyword>
<dbReference type="InterPro" id="IPR044901">
    <property type="entry name" value="Trehalose_TreZ_E-set_sf"/>
</dbReference>
<keyword evidence="6" id="KW-0963">Cytoplasm</keyword>
<comment type="caution">
    <text evidence="20">The sequence shown here is derived from an EMBL/GenBank/DDBJ whole genome shotgun (WGS) entry which is preliminary data.</text>
</comment>
<accession>A0A852X5W5</accession>
<dbReference type="SMART" id="SM00642">
    <property type="entry name" value="Aamy"/>
    <property type="match status" value="1"/>
</dbReference>
<evidence type="ECO:0000256" key="9">
    <source>
        <dbReference type="ARBA" id="ARBA00023295"/>
    </source>
</evidence>
<dbReference type="CDD" id="cd11325">
    <property type="entry name" value="AmyAc_GTHase"/>
    <property type="match status" value="1"/>
</dbReference>
<dbReference type="InterPro" id="IPR014756">
    <property type="entry name" value="Ig_E-set"/>
</dbReference>
<evidence type="ECO:0000256" key="2">
    <source>
        <dbReference type="ARBA" id="ARBA00005199"/>
    </source>
</evidence>
<evidence type="ECO:0000256" key="11">
    <source>
        <dbReference type="ARBA" id="ARBA00033284"/>
    </source>
</evidence>
<dbReference type="Gene3D" id="2.60.40.10">
    <property type="entry name" value="Immunoglobulins"/>
    <property type="match status" value="1"/>
</dbReference>
<dbReference type="InterPro" id="IPR012768">
    <property type="entry name" value="Trehalose_TreZ"/>
</dbReference>
<keyword evidence="21" id="KW-1185">Reference proteome</keyword>
<evidence type="ECO:0000256" key="16">
    <source>
        <dbReference type="PIRSR" id="PIRSR006337-2"/>
    </source>
</evidence>
<evidence type="ECO:0000256" key="1">
    <source>
        <dbReference type="ARBA" id="ARBA00004496"/>
    </source>
</evidence>
<evidence type="ECO:0000256" key="5">
    <source>
        <dbReference type="ARBA" id="ARBA00015938"/>
    </source>
</evidence>
<keyword evidence="9 14" id="KW-0326">Glycosidase</keyword>
<dbReference type="PANTHER" id="PTHR43651:SF11">
    <property type="entry name" value="MALTO-OLIGOSYLTREHALOSE TREHALOHYDROLASE"/>
    <property type="match status" value="1"/>
</dbReference>
<feature type="site" description="Transition state stabilizer" evidence="17">
    <location>
        <position position="391"/>
    </location>
</feature>
<dbReference type="Proteomes" id="UP000592181">
    <property type="component" value="Unassembled WGS sequence"/>
</dbReference>
<evidence type="ECO:0000256" key="6">
    <source>
        <dbReference type="ARBA" id="ARBA00022490"/>
    </source>
</evidence>
<evidence type="ECO:0000256" key="15">
    <source>
        <dbReference type="PIRSR" id="PIRSR006337-1"/>
    </source>
</evidence>
<dbReference type="Pfam" id="PF00128">
    <property type="entry name" value="Alpha-amylase"/>
    <property type="match status" value="1"/>
</dbReference>
<feature type="region of interest" description="Disordered" evidence="18">
    <location>
        <begin position="293"/>
        <end position="314"/>
    </location>
</feature>
<evidence type="ECO:0000256" key="14">
    <source>
        <dbReference type="PIRNR" id="PIRNR006337"/>
    </source>
</evidence>
<evidence type="ECO:0000256" key="7">
    <source>
        <dbReference type="ARBA" id="ARBA00022801"/>
    </source>
</evidence>
<evidence type="ECO:0000256" key="8">
    <source>
        <dbReference type="ARBA" id="ARBA00023277"/>
    </source>
</evidence>
<gene>
    <name evidence="20" type="ORF">BJY28_002296</name>
</gene>
<dbReference type="GO" id="GO:0005992">
    <property type="term" value="P:trehalose biosynthetic process"/>
    <property type="evidence" value="ECO:0007669"/>
    <property type="project" value="UniProtKB-UniRule"/>
</dbReference>
<dbReference type="Gene3D" id="1.10.10.760">
    <property type="entry name" value="E-set domains of sugar-utilizing enzymes"/>
    <property type="match status" value="1"/>
</dbReference>
<comment type="subcellular location">
    <subcellularLocation>
        <location evidence="1 15">Cytoplasm</location>
    </subcellularLocation>
</comment>
<dbReference type="PANTHER" id="PTHR43651">
    <property type="entry name" value="1,4-ALPHA-GLUCAN-BRANCHING ENZYME"/>
    <property type="match status" value="1"/>
</dbReference>
<evidence type="ECO:0000259" key="19">
    <source>
        <dbReference type="SMART" id="SM00642"/>
    </source>
</evidence>
<sequence>MSLGPYTVWAPDAQRVDLVIDGEGGPTGEPMTRVTDAPPGHAGWWRSETPRFAGTRYGFALDGGEPLPDPRSLSQPDGPFGLSEVVDTADLSWSDDGWAGVPLRGAVIYELHIGTFTEEGTFDAAVARLDHLVDLGVTLVEVMPVATYPGERGWGYDGVDIWAVHPALGGVAGFARFVDACHARGLGVCLDVVHNHLGPSGNTLIPFGPYFTDTHSTPWGPAVNLDAPGADEVRRYLVDHALFWFRELHVDALRLDAVHALVDDSALHLLEQLAAETDALAAELGRPLHLVAESDRNDPATVTPRAEGGSGGLGLTGQWADDVHHTLHVLLTGETQGYYADFAAPEALRTLVATPFFHDGTYSSFRGRTHGRPVEPSTPGWRFVASLQTHDQVGNRARGDRLSQLVSPGRLACGAALLLTGPWTPMLFMGEEWGASTPWQYFTDHTDPDLAAAVSAGRAAEFAEHGWGDGVPDPQSPQTAADSTLRWAELDEPGHARLLDWYRTLIRLRLEVTDLGDPDLRTGRVSRDGDVIRVERGGCEVVVNLGAQEWRGGASGRELLAGWDAQVAARGDGPELVVAADGCAVLRRA</sequence>
<evidence type="ECO:0000256" key="17">
    <source>
        <dbReference type="PIRSR" id="PIRSR006337-3"/>
    </source>
</evidence>
<dbReference type="AlphaFoldDB" id="A0A852X5W5"/>
<dbReference type="SUPFAM" id="SSF51445">
    <property type="entry name" value="(Trans)glycosidases"/>
    <property type="match status" value="1"/>
</dbReference>